<dbReference type="AlphaFoldDB" id="A0A1V1V980"/>
<dbReference type="FunFam" id="2.40.30.10:FF:000008">
    <property type="entry name" value="Translation initiation factor IF-2"/>
    <property type="match status" value="1"/>
</dbReference>
<evidence type="ECO:0000313" key="16">
    <source>
        <dbReference type="Proteomes" id="UP000218676"/>
    </source>
</evidence>
<sequence length="934" mass="102413">MSEVTVKTLADEIGTPIDRLLQQLSDAGIAKKADDNVSQTEKQTLLSHLQKEHGGNVSADGAPTRLTLQRKTRSTLSVSGSGGKNKSVQVEVRKKRTYVKRSALEEEQRAAEEAAKNAANEAAQREAEAIAQRDAEEAAKREAQEQAHRMAEERRLAEEQAKREAEEKAKRDADDAQRLAEEQAKREAEEQAKRTEEEKRKAEEKAKRAVADEQAKKEAEALQRRREEEAKRKAEEESQRQLEEARKMAEQNEKNWAEKNTSGLEMEKSDYHTTTSTYARAAEDEQDRREEGNRRKKKKPSAKQQQQQEDRNGGNNRRGGRNQRGGRGKGQMAKPTSMQHGFDKTAVVAKQDVVIGETIVVSELANKMSVKGVEVIKVMMKMGAMATINQVIDQETAALVAEEMGHKVILRKENELEEAVLSDRNADDLAKVSRAPVVTIMGHVDHGKTSTLDYIRKAHVAAGEVGGITQHIGAYHVQTDNGMITFLDTPGHAAFTAMRARGAQATDIVVLVVAADDGVMPQTIEAIQHAKAAGVPLIVAVNKIDKEGANPDNVKNELAQYDVIPEEWGGENIFVHISAKQGTNIDGLLEAILLQAEVLELTAVEDGMAKGVVVESRLDKGRGPVATVLVQEGTLHKGDIVLCGLEYGRVRAMRDELGKEIESAGPSIPVEILGLSGVPASGDEATVVRDERKAREVALYRQGKFRDVKLARQQKAKLENMFSNMAAGEVAELNVVLKADVQGSVEAIADSLRKLSTDEVKVNIVGSGVGGITETDAVLAAASNAIILGFNVRADASARKTIEAENLDLRYYSIIYQLIDEVKAAMGGMLSPEFKQEIIGLAEVRDVFKSPKLGAIAGCMVTEGTIKRSNPIRVLRDNVVIYEGELESLRRFKDDVNEVKNGYECGIGVKNYNDVRVGDQIEVYEIVEIQRTLD</sequence>
<evidence type="ECO:0000256" key="8">
    <source>
        <dbReference type="ARBA" id="ARBA00023134"/>
    </source>
</evidence>
<dbReference type="FunFam" id="2.40.30.10:FF:000007">
    <property type="entry name" value="Translation initiation factor IF-2"/>
    <property type="match status" value="1"/>
</dbReference>
<evidence type="ECO:0000256" key="2">
    <source>
        <dbReference type="ARBA" id="ARBA00007733"/>
    </source>
</evidence>
<dbReference type="Gene3D" id="2.40.30.10">
    <property type="entry name" value="Translation factors"/>
    <property type="match status" value="2"/>
</dbReference>
<keyword evidence="6 9" id="KW-0547">Nucleotide-binding</keyword>
<dbReference type="Proteomes" id="UP000516656">
    <property type="component" value="Chromosome 1"/>
</dbReference>
<keyword evidence="5 9" id="KW-0396">Initiation factor</keyword>
<dbReference type="InterPro" id="IPR053905">
    <property type="entry name" value="EF-G-like_DII"/>
</dbReference>
<keyword evidence="4 9" id="KW-0963">Cytoplasm</keyword>
<dbReference type="GO" id="GO:0005829">
    <property type="term" value="C:cytosol"/>
    <property type="evidence" value="ECO:0007669"/>
    <property type="project" value="TreeGrafter"/>
</dbReference>
<dbReference type="Gene3D" id="3.40.50.300">
    <property type="entry name" value="P-loop containing nucleotide triphosphate hydrolases"/>
    <property type="match status" value="1"/>
</dbReference>
<organism evidence="14 16">
    <name type="scientific">Photobacterium damsela subsp. piscicida</name>
    <name type="common">Pasteurella piscicida</name>
    <dbReference type="NCBI Taxonomy" id="38294"/>
    <lineage>
        <taxon>Bacteria</taxon>
        <taxon>Pseudomonadati</taxon>
        <taxon>Pseudomonadota</taxon>
        <taxon>Gammaproteobacteria</taxon>
        <taxon>Vibrionales</taxon>
        <taxon>Vibrionaceae</taxon>
        <taxon>Photobacterium</taxon>
    </lineage>
</organism>
<evidence type="ECO:0000256" key="3">
    <source>
        <dbReference type="ARBA" id="ARBA00020675"/>
    </source>
</evidence>
<evidence type="ECO:0000256" key="10">
    <source>
        <dbReference type="RuleBase" id="RU000644"/>
    </source>
</evidence>
<feature type="domain" description="Tr-type G" evidence="13">
    <location>
        <begin position="433"/>
        <end position="602"/>
    </location>
</feature>
<dbReference type="PROSITE" id="PS51722">
    <property type="entry name" value="G_TR_2"/>
    <property type="match status" value="1"/>
</dbReference>
<dbReference type="RefSeq" id="WP_086957587.1">
    <property type="nucleotide sequence ID" value="NZ_AP018045.1"/>
</dbReference>
<feature type="compositionally biased region" description="Basic and acidic residues" evidence="12">
    <location>
        <begin position="123"/>
        <end position="257"/>
    </location>
</feature>
<dbReference type="PANTHER" id="PTHR43381">
    <property type="entry name" value="TRANSLATION INITIATION FACTOR IF-2-RELATED"/>
    <property type="match status" value="1"/>
</dbReference>
<evidence type="ECO:0000256" key="1">
    <source>
        <dbReference type="ARBA" id="ARBA00004496"/>
    </source>
</evidence>
<reference evidence="14" key="1">
    <citation type="journal article" date="2017" name="Genome Announc.">
        <title>Whole-Genome Sequence of Photobacterium damselae subsp. piscicida Strain 91-197, Isolated from Hybrid Striped Bass (Morone sp.) in the United States.</title>
        <authorList>
            <person name="Teru Y."/>
            <person name="Hikima J."/>
            <person name="Kono T."/>
            <person name="Sakai M."/>
            <person name="Takano T."/>
            <person name="Hawke J.P."/>
            <person name="Takeyama H."/>
            <person name="Aoki T."/>
        </authorList>
    </citation>
    <scope>NUCLEOTIDE SEQUENCE</scope>
    <source>
        <strain evidence="14">91-197</strain>
    </source>
</reference>
<evidence type="ECO:0000313" key="17">
    <source>
        <dbReference type="Proteomes" id="UP000516656"/>
    </source>
</evidence>
<reference evidence="15 17" key="3">
    <citation type="submission" date="2020-09" db="EMBL/GenBank/DDBJ databases">
        <title>Complete, closed and curated genome sequences of Photobacterium damselae subsp. piscicida isolates from Australia indicate localised evolution and additional plasmid-borne pathogenicity mechanisms.</title>
        <authorList>
            <person name="Baseggio L."/>
            <person name="Silayeva O."/>
            <person name="Buller N."/>
            <person name="Landos M."/>
            <person name="Engelstaedter J."/>
            <person name="Barnes A.C."/>
        </authorList>
    </citation>
    <scope>NUCLEOTIDE SEQUENCE [LARGE SCALE GENOMIC DNA]</scope>
    <source>
        <strain evidence="15 17">AS-16-0540-1</strain>
    </source>
</reference>
<feature type="compositionally biased region" description="Basic and acidic residues" evidence="12">
    <location>
        <begin position="281"/>
        <end position="293"/>
    </location>
</feature>
<dbReference type="InterPro" id="IPR005225">
    <property type="entry name" value="Small_GTP-bd"/>
</dbReference>
<dbReference type="InterPro" id="IPR044145">
    <property type="entry name" value="IF2_II"/>
</dbReference>
<dbReference type="Gene3D" id="3.40.50.10050">
    <property type="entry name" value="Translation initiation factor IF- 2, domain 3"/>
    <property type="match status" value="1"/>
</dbReference>
<dbReference type="InterPro" id="IPR036925">
    <property type="entry name" value="TIF_IF2_dom3_sf"/>
</dbReference>
<dbReference type="Pfam" id="PF11987">
    <property type="entry name" value="IF-2"/>
    <property type="match status" value="1"/>
</dbReference>
<dbReference type="Pfam" id="PF22042">
    <property type="entry name" value="EF-G_D2"/>
    <property type="match status" value="1"/>
</dbReference>
<gene>
    <name evidence="9 15" type="primary">infB</name>
    <name evidence="15" type="ORF">IC627_12540</name>
    <name evidence="14" type="ORF">PDPUS_1_00625</name>
</gene>
<name>A0A1V1V980_PHODP</name>
<dbReference type="Pfam" id="PF00009">
    <property type="entry name" value="GTP_EFTU"/>
    <property type="match status" value="1"/>
</dbReference>
<feature type="region of interest" description="Disordered" evidence="12">
    <location>
        <begin position="50"/>
        <end position="343"/>
    </location>
</feature>
<dbReference type="PANTHER" id="PTHR43381:SF5">
    <property type="entry name" value="TR-TYPE G DOMAIN-CONTAINING PROTEIN"/>
    <property type="match status" value="1"/>
</dbReference>
<dbReference type="InterPro" id="IPR004161">
    <property type="entry name" value="EFTu-like_2"/>
</dbReference>
<dbReference type="CDD" id="cd01887">
    <property type="entry name" value="IF2_eIF5B"/>
    <property type="match status" value="1"/>
</dbReference>
<dbReference type="InterPro" id="IPR015760">
    <property type="entry name" value="TIF_IF2"/>
</dbReference>
<feature type="binding site" evidence="9">
    <location>
        <begin position="442"/>
        <end position="449"/>
    </location>
    <ligand>
        <name>GTP</name>
        <dbReference type="ChEBI" id="CHEBI:37565"/>
    </ligand>
</feature>
<dbReference type="SUPFAM" id="SSF50447">
    <property type="entry name" value="Translation proteins"/>
    <property type="match status" value="2"/>
</dbReference>
<dbReference type="Pfam" id="PF03144">
    <property type="entry name" value="GTP_EFTU_D2"/>
    <property type="match status" value="1"/>
</dbReference>
<reference evidence="16" key="2">
    <citation type="submission" date="2017-05" db="EMBL/GenBank/DDBJ databases">
        <title>Whole genome sequence of fish pathogenic bacteria, Photobacterium damselae subsp. piscicida, strain 91-197, isolated from hybrid striped bass (Morone sp.) in USA.</title>
        <authorList>
            <person name="Teru Y."/>
            <person name="Hikima J."/>
            <person name="Kono T."/>
            <person name="Sakai M."/>
            <person name="Takano T."/>
            <person name="Hawke J.P."/>
            <person name="Takeyama H."/>
            <person name="Aoki T."/>
        </authorList>
    </citation>
    <scope>NUCLEOTIDE SEQUENCE [LARGE SCALE GENOMIC DNA]</scope>
    <source>
        <strain evidence="16">91-197</strain>
    </source>
</reference>
<dbReference type="GO" id="GO:0005525">
    <property type="term" value="F:GTP binding"/>
    <property type="evidence" value="ECO:0007669"/>
    <property type="project" value="UniProtKB-KW"/>
</dbReference>
<dbReference type="PROSITE" id="PS01176">
    <property type="entry name" value="IF2"/>
    <property type="match status" value="1"/>
</dbReference>
<dbReference type="GO" id="GO:0003924">
    <property type="term" value="F:GTPase activity"/>
    <property type="evidence" value="ECO:0007669"/>
    <property type="project" value="UniProtKB-UniRule"/>
</dbReference>
<dbReference type="SUPFAM" id="SSF46955">
    <property type="entry name" value="Putative DNA-binding domain"/>
    <property type="match status" value="1"/>
</dbReference>
<dbReference type="Pfam" id="PF04760">
    <property type="entry name" value="IF2_N"/>
    <property type="match status" value="2"/>
</dbReference>
<feature type="binding site" evidence="9">
    <location>
        <begin position="542"/>
        <end position="545"/>
    </location>
    <ligand>
        <name>GTP</name>
        <dbReference type="ChEBI" id="CHEBI:37565"/>
    </ligand>
</feature>
<dbReference type="Proteomes" id="UP000218676">
    <property type="component" value="Chromosome 1"/>
</dbReference>
<dbReference type="InterPro" id="IPR000795">
    <property type="entry name" value="T_Tr_GTP-bd_dom"/>
</dbReference>
<dbReference type="InterPro" id="IPR023115">
    <property type="entry name" value="TIF_IF2_dom3"/>
</dbReference>
<accession>A0A1V1V980</accession>
<dbReference type="InterPro" id="IPR006847">
    <property type="entry name" value="IF2_N"/>
</dbReference>
<dbReference type="CDD" id="cd03692">
    <property type="entry name" value="mtIF2_IVc"/>
    <property type="match status" value="1"/>
</dbReference>
<dbReference type="NCBIfam" id="TIGR00231">
    <property type="entry name" value="small_GTP"/>
    <property type="match status" value="1"/>
</dbReference>
<dbReference type="InterPro" id="IPR009061">
    <property type="entry name" value="DNA-bd_dom_put_sf"/>
</dbReference>
<dbReference type="InterPro" id="IPR000178">
    <property type="entry name" value="TF_IF2_bacterial-like"/>
</dbReference>
<dbReference type="FunFam" id="3.40.50.300:FF:000019">
    <property type="entry name" value="Translation initiation factor IF-2"/>
    <property type="match status" value="1"/>
</dbReference>
<feature type="compositionally biased region" description="Basic residues" evidence="12">
    <location>
        <begin position="318"/>
        <end position="327"/>
    </location>
</feature>
<dbReference type="InterPro" id="IPR013575">
    <property type="entry name" value="IF2_assoc_dom_bac"/>
</dbReference>
<dbReference type="FunFam" id="3.40.50.10050:FF:000001">
    <property type="entry name" value="Translation initiation factor IF-2"/>
    <property type="match status" value="1"/>
</dbReference>
<dbReference type="SUPFAM" id="SSF52156">
    <property type="entry name" value="Initiation factor IF2/eIF5b, domain 3"/>
    <property type="match status" value="1"/>
</dbReference>
<dbReference type="Gene3D" id="3.30.56.50">
    <property type="entry name" value="Putative DNA-binding domain, N-terminal subdomain of bacterial translation initiation factor IF2"/>
    <property type="match status" value="1"/>
</dbReference>
<dbReference type="GO" id="GO:0003743">
    <property type="term" value="F:translation initiation factor activity"/>
    <property type="evidence" value="ECO:0007669"/>
    <property type="project" value="UniProtKB-UniRule"/>
</dbReference>
<dbReference type="HAMAP" id="MF_00100_B">
    <property type="entry name" value="IF_2_B"/>
    <property type="match status" value="1"/>
</dbReference>
<evidence type="ECO:0000256" key="11">
    <source>
        <dbReference type="RuleBase" id="RU000645"/>
    </source>
</evidence>
<dbReference type="InterPro" id="IPR009000">
    <property type="entry name" value="Transl_B-barrel_sf"/>
</dbReference>
<evidence type="ECO:0000259" key="13">
    <source>
        <dbReference type="PROSITE" id="PS51722"/>
    </source>
</evidence>
<dbReference type="Pfam" id="PF08364">
    <property type="entry name" value="IF2_assoc"/>
    <property type="match status" value="1"/>
</dbReference>
<feature type="binding site" evidence="9">
    <location>
        <begin position="488"/>
        <end position="492"/>
    </location>
    <ligand>
        <name>GTP</name>
        <dbReference type="ChEBI" id="CHEBI:37565"/>
    </ligand>
</feature>
<evidence type="ECO:0000256" key="7">
    <source>
        <dbReference type="ARBA" id="ARBA00022917"/>
    </source>
</evidence>
<proteinExistence type="inferred from homology"/>
<dbReference type="CDD" id="cd03702">
    <property type="entry name" value="IF2_mtIF2_II"/>
    <property type="match status" value="1"/>
</dbReference>
<keyword evidence="8 9" id="KW-0342">GTP-binding</keyword>
<dbReference type="SUPFAM" id="SSF52540">
    <property type="entry name" value="P-loop containing nucleoside triphosphate hydrolases"/>
    <property type="match status" value="1"/>
</dbReference>
<evidence type="ECO:0000256" key="6">
    <source>
        <dbReference type="ARBA" id="ARBA00022741"/>
    </source>
</evidence>
<dbReference type="EMBL" id="CP061854">
    <property type="protein sequence ID" value="QOD56067.1"/>
    <property type="molecule type" value="Genomic_DNA"/>
</dbReference>
<evidence type="ECO:0000256" key="9">
    <source>
        <dbReference type="HAMAP-Rule" id="MF_00100"/>
    </source>
</evidence>
<evidence type="ECO:0000256" key="5">
    <source>
        <dbReference type="ARBA" id="ARBA00022540"/>
    </source>
</evidence>
<comment type="subcellular location">
    <subcellularLocation>
        <location evidence="1 9 11">Cytoplasm</location>
    </subcellularLocation>
</comment>
<keyword evidence="7 9" id="KW-0648">Protein biosynthesis</keyword>
<dbReference type="InterPro" id="IPR027417">
    <property type="entry name" value="P-loop_NTPase"/>
</dbReference>
<evidence type="ECO:0000256" key="12">
    <source>
        <dbReference type="SAM" id="MobiDB-lite"/>
    </source>
</evidence>
<comment type="function">
    <text evidence="9 10">One of the essential components for the initiation of protein synthesis. Protects formylmethionyl-tRNA from spontaneous hydrolysis and promotes its binding to the 30S ribosomal subunits. Also involved in the hydrolysis of GTP during the formation of the 70S ribosomal complex.</text>
</comment>
<evidence type="ECO:0000256" key="4">
    <source>
        <dbReference type="ARBA" id="ARBA00022490"/>
    </source>
</evidence>
<evidence type="ECO:0000313" key="14">
    <source>
        <dbReference type="EMBL" id="BAX52000.1"/>
    </source>
</evidence>
<dbReference type="EMBL" id="AP018045">
    <property type="protein sequence ID" value="BAX52000.1"/>
    <property type="molecule type" value="Genomic_DNA"/>
</dbReference>
<protein>
    <recommendedName>
        <fullName evidence="3 9">Translation initiation factor IF-2</fullName>
    </recommendedName>
</protein>
<comment type="similarity">
    <text evidence="2 9 10">Belongs to the TRAFAC class translation factor GTPase superfamily. Classic translation factor GTPase family. IF-2 subfamily.</text>
</comment>
<feature type="region of interest" description="G-domain" evidence="9">
    <location>
        <begin position="436"/>
        <end position="584"/>
    </location>
</feature>
<feature type="compositionally biased region" description="Basic and acidic residues" evidence="12">
    <location>
        <begin position="102"/>
        <end position="115"/>
    </location>
</feature>
<dbReference type="NCBIfam" id="TIGR00487">
    <property type="entry name" value="IF-2"/>
    <property type="match status" value="1"/>
</dbReference>
<evidence type="ECO:0000313" key="15">
    <source>
        <dbReference type="EMBL" id="QOD56067.1"/>
    </source>
</evidence>